<gene>
    <name evidence="2" type="ORF">SCLCIDRAFT_17538</name>
</gene>
<proteinExistence type="predicted"/>
<dbReference type="OrthoDB" id="541052at2759"/>
<dbReference type="AlphaFoldDB" id="A0A0C3D296"/>
<dbReference type="InterPro" id="IPR051091">
    <property type="entry name" value="O-Glucosyltr/Glycosyltrsf_90"/>
</dbReference>
<dbReference type="SMART" id="SM00672">
    <property type="entry name" value="CAP10"/>
    <property type="match status" value="1"/>
</dbReference>
<evidence type="ECO:0000313" key="2">
    <source>
        <dbReference type="EMBL" id="KIM54945.1"/>
    </source>
</evidence>
<sequence>MKDASFPSHYFHLDGLLLVNPDGRHPIYDLVERAESAWNAKLHRASTTYKQLVFEYRRRYKRAPPPGFDKWWEYVKKHNVQLPDEYDQIYADLQPFWGITPTDLQKIQREWEGRYDTYTLGKAEGEPLHIVTDKLPDDPVKCKGLLMGGYETIRLLEDVQHLLPPFRAVFSPHDSASIFINHAAKSLALKAAASGKALEMKKLPRSHRRGWVTACSAGSPAFTKELHTPKDAKSFIYDHRAAMDPCRHPSLLREHGQFIAHGVGPFGTQTIAPLFSYSSSAIHSDIHVTPTYSWVEDIYPREIDPEFENKVDNRLLWRGGNTGILHDHTKEWWLSQRDRLVEWANELSGTAIVLPARLSAFEKIGVGDKVNKADINPAMFDIAFAGHPSFCGGGDCKELVERYDWRAPQSIANAGKYKYVFDVDGNGWSSRFKRLMTSNSLIFKASVYPEWFTDRIEPWVHYIPVKYDYTDVHDSLTFFRGDLSGRGSHLDMASKIAKAGREWSKTFWRKEDMVAYMFRLFLEYARVMREDRDSITDIEM</sequence>
<dbReference type="Pfam" id="PF05686">
    <property type="entry name" value="Glyco_transf_90"/>
    <property type="match status" value="1"/>
</dbReference>
<evidence type="ECO:0000313" key="3">
    <source>
        <dbReference type="Proteomes" id="UP000053989"/>
    </source>
</evidence>
<feature type="domain" description="Glycosyl transferase CAP10" evidence="1">
    <location>
        <begin position="257"/>
        <end position="531"/>
    </location>
</feature>
<dbReference type="PANTHER" id="PTHR12203:SF118">
    <property type="entry name" value="BETA-1,2-XYLOSYLTRANSFERASE 1"/>
    <property type="match status" value="1"/>
</dbReference>
<dbReference type="InParanoid" id="A0A0C3D296"/>
<dbReference type="PANTHER" id="PTHR12203">
    <property type="entry name" value="KDEL LYS-ASP-GLU-LEU CONTAINING - RELATED"/>
    <property type="match status" value="1"/>
</dbReference>
<name>A0A0C3D296_9AGAM</name>
<dbReference type="Proteomes" id="UP000053989">
    <property type="component" value="Unassembled WGS sequence"/>
</dbReference>
<dbReference type="InterPro" id="IPR006598">
    <property type="entry name" value="CAP10"/>
</dbReference>
<evidence type="ECO:0000259" key="1">
    <source>
        <dbReference type="SMART" id="SM00672"/>
    </source>
</evidence>
<keyword evidence="3" id="KW-1185">Reference proteome</keyword>
<organism evidence="2 3">
    <name type="scientific">Scleroderma citrinum Foug A</name>
    <dbReference type="NCBI Taxonomy" id="1036808"/>
    <lineage>
        <taxon>Eukaryota</taxon>
        <taxon>Fungi</taxon>
        <taxon>Dikarya</taxon>
        <taxon>Basidiomycota</taxon>
        <taxon>Agaricomycotina</taxon>
        <taxon>Agaricomycetes</taxon>
        <taxon>Agaricomycetidae</taxon>
        <taxon>Boletales</taxon>
        <taxon>Sclerodermatineae</taxon>
        <taxon>Sclerodermataceae</taxon>
        <taxon>Scleroderma</taxon>
    </lineage>
</organism>
<protein>
    <submittedName>
        <fullName evidence="2">Glycosyltransferase family 90 protein</fullName>
    </submittedName>
</protein>
<accession>A0A0C3D296</accession>
<dbReference type="HOGENOM" id="CLU_005027_3_2_1"/>
<reference evidence="3" key="2">
    <citation type="submission" date="2015-01" db="EMBL/GenBank/DDBJ databases">
        <title>Evolutionary Origins and Diversification of the Mycorrhizal Mutualists.</title>
        <authorList>
            <consortium name="DOE Joint Genome Institute"/>
            <consortium name="Mycorrhizal Genomics Consortium"/>
            <person name="Kohler A."/>
            <person name="Kuo A."/>
            <person name="Nagy L.G."/>
            <person name="Floudas D."/>
            <person name="Copeland A."/>
            <person name="Barry K.W."/>
            <person name="Cichocki N."/>
            <person name="Veneault-Fourrey C."/>
            <person name="LaButti K."/>
            <person name="Lindquist E.A."/>
            <person name="Lipzen A."/>
            <person name="Lundell T."/>
            <person name="Morin E."/>
            <person name="Murat C."/>
            <person name="Riley R."/>
            <person name="Ohm R."/>
            <person name="Sun H."/>
            <person name="Tunlid A."/>
            <person name="Henrissat B."/>
            <person name="Grigoriev I.V."/>
            <person name="Hibbett D.S."/>
            <person name="Martin F."/>
        </authorList>
    </citation>
    <scope>NUCLEOTIDE SEQUENCE [LARGE SCALE GENOMIC DNA]</scope>
    <source>
        <strain evidence="3">Foug A</strain>
    </source>
</reference>
<keyword evidence="2" id="KW-0808">Transferase</keyword>
<reference evidence="2 3" key="1">
    <citation type="submission" date="2014-04" db="EMBL/GenBank/DDBJ databases">
        <authorList>
            <consortium name="DOE Joint Genome Institute"/>
            <person name="Kuo A."/>
            <person name="Kohler A."/>
            <person name="Nagy L.G."/>
            <person name="Floudas D."/>
            <person name="Copeland A."/>
            <person name="Barry K.W."/>
            <person name="Cichocki N."/>
            <person name="Veneault-Fourrey C."/>
            <person name="LaButti K."/>
            <person name="Lindquist E.A."/>
            <person name="Lipzen A."/>
            <person name="Lundell T."/>
            <person name="Morin E."/>
            <person name="Murat C."/>
            <person name="Sun H."/>
            <person name="Tunlid A."/>
            <person name="Henrissat B."/>
            <person name="Grigoriev I.V."/>
            <person name="Hibbett D.S."/>
            <person name="Martin F."/>
            <person name="Nordberg H.P."/>
            <person name="Cantor M.N."/>
            <person name="Hua S.X."/>
        </authorList>
    </citation>
    <scope>NUCLEOTIDE SEQUENCE [LARGE SCALE GENOMIC DNA]</scope>
    <source>
        <strain evidence="2 3">Foug A</strain>
    </source>
</reference>
<dbReference type="GO" id="GO:0016740">
    <property type="term" value="F:transferase activity"/>
    <property type="evidence" value="ECO:0007669"/>
    <property type="project" value="UniProtKB-KW"/>
</dbReference>
<dbReference type="EMBL" id="KN822144">
    <property type="protein sequence ID" value="KIM54945.1"/>
    <property type="molecule type" value="Genomic_DNA"/>
</dbReference>